<sequence length="364" mass="39993">MNRFKNINIKILIIAIILIIGIFFAYYKLVLQAQRNQINELTETNDIYLAELEQVRQDEALIKEIKSNIETIGTNIDGTVKAYFPSLNQEKIILILDSFLDDNNLKSSSMSFSSANVEVLQPLSNEEEAQEFLLKDLAEQYSNIQNGVTVEEKSTEESQSNEDSTSTEGTASTGTEEVMEESNISGAAVSENEASVENTFSVENMNISLELEGSYEDITNFINDINNYSKKILIKDITIISTETEVTSAGGGGGDSIDDKSNSSTENGTTSTDSATNQDGTNSYNTTTNSDGTNSGNNTTSSDGITNSDGTTSEDPVVLYTIQTITASINLNFYAIPKLKDDETDYDYKNWTINSLYGKKNPFE</sequence>
<dbReference type="RefSeq" id="WP_073336762.1">
    <property type="nucleotide sequence ID" value="NZ_FQXM01000003.1"/>
</dbReference>
<dbReference type="Proteomes" id="UP000184447">
    <property type="component" value="Unassembled WGS sequence"/>
</dbReference>
<feature type="transmembrane region" description="Helical" evidence="3">
    <location>
        <begin position="7"/>
        <end position="27"/>
    </location>
</feature>
<accession>A0A1M5RI26</accession>
<evidence type="ECO:0000313" key="5">
    <source>
        <dbReference type="Proteomes" id="UP000184447"/>
    </source>
</evidence>
<evidence type="ECO:0008006" key="6">
    <source>
        <dbReference type="Google" id="ProtNLM"/>
    </source>
</evidence>
<proteinExistence type="predicted"/>
<dbReference type="STRING" id="1121316.SAMN02745207_00547"/>
<feature type="coiled-coil region" evidence="1">
    <location>
        <begin position="31"/>
        <end position="58"/>
    </location>
</feature>
<reference evidence="4 5" key="1">
    <citation type="submission" date="2016-11" db="EMBL/GenBank/DDBJ databases">
        <authorList>
            <person name="Jaros S."/>
            <person name="Januszkiewicz K."/>
            <person name="Wedrychowicz H."/>
        </authorList>
    </citation>
    <scope>NUCLEOTIDE SEQUENCE [LARGE SCALE GENOMIC DNA]</scope>
    <source>
        <strain evidence="4 5">DSM 8605</strain>
    </source>
</reference>
<feature type="region of interest" description="Disordered" evidence="2">
    <location>
        <begin position="245"/>
        <end position="313"/>
    </location>
</feature>
<evidence type="ECO:0000256" key="1">
    <source>
        <dbReference type="SAM" id="Coils"/>
    </source>
</evidence>
<dbReference type="AlphaFoldDB" id="A0A1M5RI26"/>
<protein>
    <recommendedName>
        <fullName evidence="6">Type IV pilus assembly protein PilO</fullName>
    </recommendedName>
</protein>
<keyword evidence="3" id="KW-0812">Transmembrane</keyword>
<keyword evidence="5" id="KW-1185">Reference proteome</keyword>
<feature type="compositionally biased region" description="Low complexity" evidence="2">
    <location>
        <begin position="164"/>
        <end position="176"/>
    </location>
</feature>
<feature type="region of interest" description="Disordered" evidence="2">
    <location>
        <begin position="149"/>
        <end position="194"/>
    </location>
</feature>
<feature type="compositionally biased region" description="Low complexity" evidence="2">
    <location>
        <begin position="262"/>
        <end position="313"/>
    </location>
</feature>
<dbReference type="EMBL" id="FQXM01000003">
    <property type="protein sequence ID" value="SHH25965.1"/>
    <property type="molecule type" value="Genomic_DNA"/>
</dbReference>
<keyword evidence="1" id="KW-0175">Coiled coil</keyword>
<keyword evidence="3" id="KW-0472">Membrane</keyword>
<dbReference type="OrthoDB" id="1704601at2"/>
<gene>
    <name evidence="4" type="ORF">SAMN02745207_00547</name>
</gene>
<name>A0A1M5RI26_9CLOT</name>
<keyword evidence="3" id="KW-1133">Transmembrane helix</keyword>
<evidence type="ECO:0000256" key="3">
    <source>
        <dbReference type="SAM" id="Phobius"/>
    </source>
</evidence>
<organism evidence="4 5">
    <name type="scientific">Clostridium grantii DSM 8605</name>
    <dbReference type="NCBI Taxonomy" id="1121316"/>
    <lineage>
        <taxon>Bacteria</taxon>
        <taxon>Bacillati</taxon>
        <taxon>Bacillota</taxon>
        <taxon>Clostridia</taxon>
        <taxon>Eubacteriales</taxon>
        <taxon>Clostridiaceae</taxon>
        <taxon>Clostridium</taxon>
    </lineage>
</organism>
<evidence type="ECO:0000256" key="2">
    <source>
        <dbReference type="SAM" id="MobiDB-lite"/>
    </source>
</evidence>
<evidence type="ECO:0000313" key="4">
    <source>
        <dbReference type="EMBL" id="SHH25965.1"/>
    </source>
</evidence>